<gene>
    <name evidence="1" type="ORF">MJG53_016677</name>
</gene>
<organism evidence="1 2">
    <name type="scientific">Ovis ammon polii x Ovis aries</name>
    <dbReference type="NCBI Taxonomy" id="2918886"/>
    <lineage>
        <taxon>Eukaryota</taxon>
        <taxon>Metazoa</taxon>
        <taxon>Chordata</taxon>
        <taxon>Craniata</taxon>
        <taxon>Vertebrata</taxon>
        <taxon>Euteleostomi</taxon>
        <taxon>Mammalia</taxon>
        <taxon>Eutheria</taxon>
        <taxon>Laurasiatheria</taxon>
        <taxon>Artiodactyla</taxon>
        <taxon>Ruminantia</taxon>
        <taxon>Pecora</taxon>
        <taxon>Bovidae</taxon>
        <taxon>Caprinae</taxon>
        <taxon>Ovis</taxon>
    </lineage>
</organism>
<accession>A0ACB9U9G2</accession>
<keyword evidence="2" id="KW-1185">Reference proteome</keyword>
<comment type="caution">
    <text evidence="1">The sequence shown here is derived from an EMBL/GenBank/DDBJ whole genome shotgun (WGS) entry which is preliminary data.</text>
</comment>
<protein>
    <submittedName>
        <fullName evidence="1">Uncharacterized protein</fullName>
    </submittedName>
</protein>
<dbReference type="Proteomes" id="UP001057279">
    <property type="component" value="Linkage Group LG21"/>
</dbReference>
<sequence length="199" mass="22090">MEAVKAKQAEALSKRQEERNKAFIPPKEKPVNLKKPKEAATETKIDVAALKEKNPGEIEKKAQAAAGKAVTQGEFRELNAPFSLKTLATMTSSHLVSIASIPESPVWSLVRAILPVPLESWQPDQPKETAPFPKTYSVRGAEPFCQEAPRRALSAVLKKIFPDAAQITTVYLLFTHVLKEQQAFSILIRLYRRAEFALA</sequence>
<name>A0ACB9U9G2_9CETA</name>
<reference evidence="1" key="1">
    <citation type="submission" date="2022-03" db="EMBL/GenBank/DDBJ databases">
        <title>Genomic analyses of argali, domestic sheep and their hybrids provide insights into chromosomal evolution, heterosis and genetic basis of agronomic traits.</title>
        <authorList>
            <person name="Li M."/>
        </authorList>
    </citation>
    <scope>NUCLEOTIDE SEQUENCE</scope>
    <source>
        <strain evidence="1">F1 hybrid</strain>
    </source>
</reference>
<proteinExistence type="predicted"/>
<evidence type="ECO:0000313" key="2">
    <source>
        <dbReference type="Proteomes" id="UP001057279"/>
    </source>
</evidence>
<dbReference type="EMBL" id="CM043046">
    <property type="protein sequence ID" value="KAI4561623.1"/>
    <property type="molecule type" value="Genomic_DNA"/>
</dbReference>
<evidence type="ECO:0000313" key="1">
    <source>
        <dbReference type="EMBL" id="KAI4561623.1"/>
    </source>
</evidence>